<feature type="region of interest" description="Disordered" evidence="1">
    <location>
        <begin position="440"/>
        <end position="475"/>
    </location>
</feature>
<feature type="region of interest" description="Disordered" evidence="1">
    <location>
        <begin position="342"/>
        <end position="423"/>
    </location>
</feature>
<organism evidence="2 3">
    <name type="scientific">Cladorrhinum samala</name>
    <dbReference type="NCBI Taxonomy" id="585594"/>
    <lineage>
        <taxon>Eukaryota</taxon>
        <taxon>Fungi</taxon>
        <taxon>Dikarya</taxon>
        <taxon>Ascomycota</taxon>
        <taxon>Pezizomycotina</taxon>
        <taxon>Sordariomycetes</taxon>
        <taxon>Sordariomycetidae</taxon>
        <taxon>Sordariales</taxon>
        <taxon>Podosporaceae</taxon>
        <taxon>Cladorrhinum</taxon>
    </lineage>
</organism>
<dbReference type="AlphaFoldDB" id="A0AAV9HC63"/>
<evidence type="ECO:0000313" key="2">
    <source>
        <dbReference type="EMBL" id="KAK4457138.1"/>
    </source>
</evidence>
<accession>A0AAV9HC63</accession>
<feature type="compositionally biased region" description="Low complexity" evidence="1">
    <location>
        <begin position="65"/>
        <end position="79"/>
    </location>
</feature>
<evidence type="ECO:0000313" key="3">
    <source>
        <dbReference type="Proteomes" id="UP001321749"/>
    </source>
</evidence>
<reference evidence="2" key="2">
    <citation type="submission" date="2023-06" db="EMBL/GenBank/DDBJ databases">
        <authorList>
            <consortium name="Lawrence Berkeley National Laboratory"/>
            <person name="Mondo S.J."/>
            <person name="Hensen N."/>
            <person name="Bonometti L."/>
            <person name="Westerberg I."/>
            <person name="Brannstrom I.O."/>
            <person name="Guillou S."/>
            <person name="Cros-Aarteil S."/>
            <person name="Calhoun S."/>
            <person name="Haridas S."/>
            <person name="Kuo A."/>
            <person name="Pangilinan J."/>
            <person name="Riley R."/>
            <person name="Labutti K."/>
            <person name="Andreopoulos B."/>
            <person name="Lipzen A."/>
            <person name="Chen C."/>
            <person name="Yanf M."/>
            <person name="Daum C."/>
            <person name="Ng V."/>
            <person name="Clum A."/>
            <person name="Steindorff A."/>
            <person name="Ohm R."/>
            <person name="Martin F."/>
            <person name="Silar P."/>
            <person name="Natvig D."/>
            <person name="Lalanne C."/>
            <person name="Gautier V."/>
            <person name="Ament-Velasquez S.L."/>
            <person name="Kruys A."/>
            <person name="Hutchinson M.I."/>
            <person name="Powell A.J."/>
            <person name="Barry K."/>
            <person name="Miller A.N."/>
            <person name="Grigoriev I.V."/>
            <person name="Debuchy R."/>
            <person name="Gladieux P."/>
            <person name="Thoren M.H."/>
            <person name="Johannesson H."/>
        </authorList>
    </citation>
    <scope>NUCLEOTIDE SEQUENCE</scope>
    <source>
        <strain evidence="2">PSN324</strain>
    </source>
</reference>
<comment type="caution">
    <text evidence="2">The sequence shown here is derived from an EMBL/GenBank/DDBJ whole genome shotgun (WGS) entry which is preliminary data.</text>
</comment>
<feature type="region of interest" description="Disordered" evidence="1">
    <location>
        <begin position="281"/>
        <end position="326"/>
    </location>
</feature>
<feature type="compositionally biased region" description="Polar residues" evidence="1">
    <location>
        <begin position="122"/>
        <end position="148"/>
    </location>
</feature>
<keyword evidence="3" id="KW-1185">Reference proteome</keyword>
<sequence length="810" mass="87330">MPGQGRPAAPSFLHPIDHEATVPFSELFNSGFDRATVDATTQLADRSIFVAPNGRRYRFESIPEPTAGSASGQPASSGPAPSPSPAPSRAAHHSNHDHPASYYRRPPIPGVAAGHNLPAASSLPTPHNTSASWGRSPSNASYQSYSPSGYTGQGGRGRGPVAAVEPKDPAEEMTAMMSQVNIHRFSATPLYGESDGGAQAATTLTDPDMAPQASPMMSHAHPQHFRPSPQRQYSQPKPPSPYAAGCSPTGGAPIWTNVDYVNYTQQANYHVQTSRQAATAPTGLPSLVGESMPIVHNPPSPSHSYHRASDPMISRDSFSPPAAPVSPEKEFYDGAYDSALAGYPYLPPPPPTSSSSSSTTVGQVRQLYPQPSQQHLSVSPHHASPPPALALTHSAPPSVTGMEMGRQSSYSTTGGHSIRNGSTSGIAEYEYDTLTPVVVYPSHDGSSQHAGGGPAPSMSSDGGSTGRDNVLPGEDVLFDGPVKSAHSLTAPVFQEGILKVFRNTLTNDLRFHCKIGRESETYWMKSTNAQLVPAYAYDQRLSNVVYIRDKESEKGNGYMQASQGTGRPSGIYKFGSLRELFDFQAKLTDEKVVLDIGSVRLVTLNKAGTRDTERFSGARLQIWHETDSRTGGGAGGGSRRAGGQSDVASFVTAGTQLSGPLRERLVVNSSRLMVYLGRLGEYVTLFVTDDLEVKAEGQTTVKIKPRKGQGPFSRKGSRWPGVKAKQEKCKGSEPAAFDIHGLIVEEDVEKYDLYKTFEIEFENSPSQDNFLRKWDEVIKERRKERHRLQQIQEEMEGAVFTGRQARGVFL</sequence>
<evidence type="ECO:0000256" key="1">
    <source>
        <dbReference type="SAM" id="MobiDB-lite"/>
    </source>
</evidence>
<feature type="region of interest" description="Disordered" evidence="1">
    <location>
        <begin position="191"/>
        <end position="245"/>
    </location>
</feature>
<feature type="region of interest" description="Disordered" evidence="1">
    <location>
        <begin position="60"/>
        <end position="164"/>
    </location>
</feature>
<feature type="compositionally biased region" description="Low complexity" evidence="1">
    <location>
        <begin position="389"/>
        <end position="398"/>
    </location>
</feature>
<dbReference type="Proteomes" id="UP001321749">
    <property type="component" value="Unassembled WGS sequence"/>
</dbReference>
<name>A0AAV9HC63_9PEZI</name>
<protein>
    <submittedName>
        <fullName evidence="2">Uncharacterized protein</fullName>
    </submittedName>
</protein>
<proteinExistence type="predicted"/>
<gene>
    <name evidence="2" type="ORF">QBC42DRAFT_319787</name>
</gene>
<feature type="compositionally biased region" description="Polar residues" evidence="1">
    <location>
        <begin position="406"/>
        <end position="423"/>
    </location>
</feature>
<dbReference type="EMBL" id="MU865135">
    <property type="protein sequence ID" value="KAK4457138.1"/>
    <property type="molecule type" value="Genomic_DNA"/>
</dbReference>
<reference evidence="2" key="1">
    <citation type="journal article" date="2023" name="Mol. Phylogenet. Evol.">
        <title>Genome-scale phylogeny and comparative genomics of the fungal order Sordariales.</title>
        <authorList>
            <person name="Hensen N."/>
            <person name="Bonometti L."/>
            <person name="Westerberg I."/>
            <person name="Brannstrom I.O."/>
            <person name="Guillou S."/>
            <person name="Cros-Aarteil S."/>
            <person name="Calhoun S."/>
            <person name="Haridas S."/>
            <person name="Kuo A."/>
            <person name="Mondo S."/>
            <person name="Pangilinan J."/>
            <person name="Riley R."/>
            <person name="LaButti K."/>
            <person name="Andreopoulos B."/>
            <person name="Lipzen A."/>
            <person name="Chen C."/>
            <person name="Yan M."/>
            <person name="Daum C."/>
            <person name="Ng V."/>
            <person name="Clum A."/>
            <person name="Steindorff A."/>
            <person name="Ohm R.A."/>
            <person name="Martin F."/>
            <person name="Silar P."/>
            <person name="Natvig D.O."/>
            <person name="Lalanne C."/>
            <person name="Gautier V."/>
            <person name="Ament-Velasquez S.L."/>
            <person name="Kruys A."/>
            <person name="Hutchinson M.I."/>
            <person name="Powell A.J."/>
            <person name="Barry K."/>
            <person name="Miller A.N."/>
            <person name="Grigoriev I.V."/>
            <person name="Debuchy R."/>
            <person name="Gladieux P."/>
            <person name="Hiltunen Thoren M."/>
            <person name="Johannesson H."/>
        </authorList>
    </citation>
    <scope>NUCLEOTIDE SEQUENCE</scope>
    <source>
        <strain evidence="2">PSN324</strain>
    </source>
</reference>